<dbReference type="OrthoDB" id="188042at2759"/>
<protein>
    <recommendedName>
        <fullName evidence="4">Vacuolar protein sorting-associated protein 62</fullName>
    </recommendedName>
</protein>
<keyword evidence="1" id="KW-0732">Signal</keyword>
<evidence type="ECO:0000256" key="1">
    <source>
        <dbReference type="SAM" id="SignalP"/>
    </source>
</evidence>
<dbReference type="Pfam" id="PF06101">
    <property type="entry name" value="Vps62"/>
    <property type="match status" value="1"/>
</dbReference>
<name>A0A6A5QGI8_AMPQU</name>
<sequence length="360" mass="38991">MVLTRSSLLVTALAVSAVNCAPTKLEDRAAPAGVPDYVLKYAPVVYLHPDDEYMPTDIKVFLENTTPRVKFEVVPNPPKPLTLDNINQLGGDVFLTSNSDVTQNPQWIKGTKPDKNGRTQNATTAAIIVNDKGNNTVDAFYMYFYAYNDGGKILDCDKLNFGNHIGDWEHTMVRFSHGTPQAVWYAQHAHGQAFAYAAVNKTSSGRPIAYASRGSHASYPVAGVHDITVPNLPPGILLDYTDRGTYWDPVLSALFYRFDAGAKTFSAFGEGEVKGAPTGWLGFGGRWGDEEYPVSDARQVKMLGQAKFASGPTGPADKQLNRDQVCPENNGMACEVRQTLVPRKVGEGGGEAPSSVVRGG</sequence>
<feature type="chain" id="PRO_5025449719" description="Vacuolar protein sorting-associated protein 62" evidence="1">
    <location>
        <begin position="21"/>
        <end position="360"/>
    </location>
</feature>
<dbReference type="PANTHER" id="PTHR48174">
    <property type="entry name" value="DUF946 FAMILY PROTEIN"/>
    <property type="match status" value="1"/>
</dbReference>
<evidence type="ECO:0000313" key="3">
    <source>
        <dbReference type="Proteomes" id="UP000800096"/>
    </source>
</evidence>
<evidence type="ECO:0008006" key="4">
    <source>
        <dbReference type="Google" id="ProtNLM"/>
    </source>
</evidence>
<dbReference type="Proteomes" id="UP000800096">
    <property type="component" value="Unassembled WGS sequence"/>
</dbReference>
<gene>
    <name evidence="2" type="ORF">BDU57DRAFT_456635</name>
</gene>
<dbReference type="InterPro" id="IPR009291">
    <property type="entry name" value="Vps62"/>
</dbReference>
<feature type="signal peptide" evidence="1">
    <location>
        <begin position="1"/>
        <end position="20"/>
    </location>
</feature>
<dbReference type="AlphaFoldDB" id="A0A6A5QGI8"/>
<keyword evidence="3" id="KW-1185">Reference proteome</keyword>
<accession>A0A6A5QGI8</accession>
<dbReference type="PANTHER" id="PTHR48174:SF5">
    <property type="entry name" value="VACUOLAR PROTEIN SORTING-ASSOCIATED PROTEIN 62"/>
    <property type="match status" value="1"/>
</dbReference>
<reference evidence="2" key="1">
    <citation type="journal article" date="2020" name="Stud. Mycol.">
        <title>101 Dothideomycetes genomes: a test case for predicting lifestyles and emergence of pathogens.</title>
        <authorList>
            <person name="Haridas S."/>
            <person name="Albert R."/>
            <person name="Binder M."/>
            <person name="Bloem J."/>
            <person name="Labutti K."/>
            <person name="Salamov A."/>
            <person name="Andreopoulos B."/>
            <person name="Baker S."/>
            <person name="Barry K."/>
            <person name="Bills G."/>
            <person name="Bluhm B."/>
            <person name="Cannon C."/>
            <person name="Castanera R."/>
            <person name="Culley D."/>
            <person name="Daum C."/>
            <person name="Ezra D."/>
            <person name="Gonzalez J."/>
            <person name="Henrissat B."/>
            <person name="Kuo A."/>
            <person name="Liang C."/>
            <person name="Lipzen A."/>
            <person name="Lutzoni F."/>
            <person name="Magnuson J."/>
            <person name="Mondo S."/>
            <person name="Nolan M."/>
            <person name="Ohm R."/>
            <person name="Pangilinan J."/>
            <person name="Park H.-J."/>
            <person name="Ramirez L."/>
            <person name="Alfaro M."/>
            <person name="Sun H."/>
            <person name="Tritt A."/>
            <person name="Yoshinaga Y."/>
            <person name="Zwiers L.-H."/>
            <person name="Turgeon B."/>
            <person name="Goodwin S."/>
            <person name="Spatafora J."/>
            <person name="Crous P."/>
            <person name="Grigoriev I."/>
        </authorList>
    </citation>
    <scope>NUCLEOTIDE SEQUENCE</scope>
    <source>
        <strain evidence="2">HMLAC05119</strain>
    </source>
</reference>
<dbReference type="EMBL" id="ML979138">
    <property type="protein sequence ID" value="KAF1913940.1"/>
    <property type="molecule type" value="Genomic_DNA"/>
</dbReference>
<proteinExistence type="predicted"/>
<organism evidence="2 3">
    <name type="scientific">Ampelomyces quisqualis</name>
    <name type="common">Powdery mildew agent</name>
    <dbReference type="NCBI Taxonomy" id="50730"/>
    <lineage>
        <taxon>Eukaryota</taxon>
        <taxon>Fungi</taxon>
        <taxon>Dikarya</taxon>
        <taxon>Ascomycota</taxon>
        <taxon>Pezizomycotina</taxon>
        <taxon>Dothideomycetes</taxon>
        <taxon>Pleosporomycetidae</taxon>
        <taxon>Pleosporales</taxon>
        <taxon>Pleosporineae</taxon>
        <taxon>Phaeosphaeriaceae</taxon>
        <taxon>Ampelomyces</taxon>
    </lineage>
</organism>
<evidence type="ECO:0000313" key="2">
    <source>
        <dbReference type="EMBL" id="KAF1913940.1"/>
    </source>
</evidence>